<organism evidence="1 2">
    <name type="scientific">Paenibacillus spongiae</name>
    <dbReference type="NCBI Taxonomy" id="2909671"/>
    <lineage>
        <taxon>Bacteria</taxon>
        <taxon>Bacillati</taxon>
        <taxon>Bacillota</taxon>
        <taxon>Bacilli</taxon>
        <taxon>Bacillales</taxon>
        <taxon>Paenibacillaceae</taxon>
        <taxon>Paenibacillus</taxon>
    </lineage>
</organism>
<gene>
    <name evidence="1" type="ORF">L1F29_33040</name>
</gene>
<evidence type="ECO:0000313" key="1">
    <source>
        <dbReference type="EMBL" id="UVI30141.1"/>
    </source>
</evidence>
<evidence type="ECO:0000313" key="2">
    <source>
        <dbReference type="Proteomes" id="UP001057877"/>
    </source>
</evidence>
<dbReference type="Pfam" id="PF03747">
    <property type="entry name" value="ADP_ribosyl_GH"/>
    <property type="match status" value="1"/>
</dbReference>
<dbReference type="InterPro" id="IPR005502">
    <property type="entry name" value="Ribosyl_crysJ1"/>
</dbReference>
<reference evidence="1" key="1">
    <citation type="submission" date="2022-01" db="EMBL/GenBank/DDBJ databases">
        <title>Paenibacillus spongiae sp. nov., isolated from marine sponge.</title>
        <authorList>
            <person name="Li Z."/>
            <person name="Zhang M."/>
        </authorList>
    </citation>
    <scope>NUCLEOTIDE SEQUENCE</scope>
    <source>
        <strain evidence="1">PHS-Z3</strain>
    </source>
</reference>
<dbReference type="Gene3D" id="1.10.4080.10">
    <property type="entry name" value="ADP-ribosylation/Crystallin J1"/>
    <property type="match status" value="1"/>
</dbReference>
<proteinExistence type="predicted"/>
<accession>A0ABY5S897</accession>
<dbReference type="SUPFAM" id="SSF101478">
    <property type="entry name" value="ADP-ribosylglycohydrolase"/>
    <property type="match status" value="1"/>
</dbReference>
<dbReference type="RefSeq" id="WP_258386211.1">
    <property type="nucleotide sequence ID" value="NZ_CP091430.1"/>
</dbReference>
<dbReference type="Proteomes" id="UP001057877">
    <property type="component" value="Chromosome"/>
</dbReference>
<name>A0ABY5S897_9BACL</name>
<sequence length="461" mass="52071">MKAWERAYRLLQEANPVVLDEEEQTWLAMNEVEKFHDMTLKLFWHSNVPGSGAPEMLAVAAVQSMHNMGYETDHLLPLLDAGEEAYSKDDMAELQRITARLMAELNRLPKNEQSNFWTYTPYTTWEAYEQKAKFPSYGPYDVKAEDFASRIYAGWLAQIVGGALGTAIEGYTSEKLKAKFGDIRHYVRKPNTYNDDITFEIAFLSAFDKQGYEVTSDTIAEEWVALVPSGWSAEEIALKNIRTGIYPPESGYRNNPFREWIGAQMRGAICGMVAPGNPKEAARLAWKDGVVSHAGNGVLGEIFNAVFVSLAFVEKDIRKIVELSVEAIPSDSEYYDFVSTALEWCRQHEDWQQTWALCEEKFKEYNWIHAYPNAMAEVVALWYGNGDFDETLHIIAMVGQDVDCNAAQIVSALGIMNGLGTIDSKWTDPIGDLDTYLRGLKKMKITELSDWTVGAVRKHSV</sequence>
<keyword evidence="2" id="KW-1185">Reference proteome</keyword>
<dbReference type="InterPro" id="IPR036705">
    <property type="entry name" value="Ribosyl_crysJ1_sf"/>
</dbReference>
<dbReference type="EMBL" id="CP091430">
    <property type="protein sequence ID" value="UVI30141.1"/>
    <property type="molecule type" value="Genomic_DNA"/>
</dbReference>
<protein>
    <submittedName>
        <fullName evidence="1">ADP-ribosylglycohydrolase family protein</fullName>
    </submittedName>
</protein>